<keyword evidence="5" id="KW-0720">Serine protease</keyword>
<dbReference type="AlphaFoldDB" id="A0A1Z4F0X5"/>
<comment type="similarity">
    <text evidence="1 6">Belongs to the peptidase S14 family.</text>
</comment>
<proteinExistence type="inferred from homology"/>
<feature type="compositionally biased region" description="Basic and acidic residues" evidence="7">
    <location>
        <begin position="405"/>
        <end position="418"/>
    </location>
</feature>
<reference evidence="9" key="1">
    <citation type="journal article" date="2017" name="Genome Announc.">
        <title>Complete Genome Sequence of Mycobacterium stephanolepidis.</title>
        <authorList>
            <person name="Fukano H."/>
            <person name="Yoshida M."/>
            <person name="Katayama Y."/>
            <person name="Omatsu T."/>
            <person name="Mizutani T."/>
            <person name="Kurata O."/>
            <person name="Wada S."/>
            <person name="Hoshino Y."/>
        </authorList>
    </citation>
    <scope>NUCLEOTIDE SEQUENCE [LARGE SCALE GENOMIC DNA]</scope>
    <source>
        <strain evidence="9">NJB0901</strain>
    </source>
</reference>
<dbReference type="GO" id="GO:0004176">
    <property type="term" value="F:ATP-dependent peptidase activity"/>
    <property type="evidence" value="ECO:0007669"/>
    <property type="project" value="InterPro"/>
</dbReference>
<feature type="compositionally biased region" description="Acidic residues" evidence="7">
    <location>
        <begin position="276"/>
        <end position="290"/>
    </location>
</feature>
<dbReference type="GO" id="GO:0051117">
    <property type="term" value="F:ATPase binding"/>
    <property type="evidence" value="ECO:0007669"/>
    <property type="project" value="TreeGrafter"/>
</dbReference>
<dbReference type="SUPFAM" id="SSF52096">
    <property type="entry name" value="ClpP/crotonase"/>
    <property type="match status" value="1"/>
</dbReference>
<evidence type="ECO:0000313" key="8">
    <source>
        <dbReference type="EMBL" id="BAX98866.1"/>
    </source>
</evidence>
<keyword evidence="3" id="KW-0645">Protease</keyword>
<dbReference type="NCBIfam" id="NF045542">
    <property type="entry name" value="Clp_rel_HeadMat"/>
    <property type="match status" value="1"/>
</dbReference>
<gene>
    <name evidence="8" type="ORF">MSTE_03566</name>
</gene>
<dbReference type="OrthoDB" id="9806592at2"/>
<protein>
    <recommendedName>
        <fullName evidence="6">ATP-dependent Clp protease proteolytic subunit</fullName>
    </recommendedName>
</protein>
<evidence type="ECO:0000256" key="2">
    <source>
        <dbReference type="ARBA" id="ARBA00022490"/>
    </source>
</evidence>
<dbReference type="CDD" id="cd07016">
    <property type="entry name" value="S14_ClpP_1"/>
    <property type="match status" value="1"/>
</dbReference>
<evidence type="ECO:0000256" key="7">
    <source>
        <dbReference type="SAM" id="MobiDB-lite"/>
    </source>
</evidence>
<dbReference type="Pfam" id="PF00574">
    <property type="entry name" value="CLP_protease"/>
    <property type="match status" value="1"/>
</dbReference>
<accession>A0A1Z4F0X5</accession>
<evidence type="ECO:0000256" key="1">
    <source>
        <dbReference type="ARBA" id="ARBA00007039"/>
    </source>
</evidence>
<dbReference type="PANTHER" id="PTHR10381:SF70">
    <property type="entry name" value="ATP-DEPENDENT CLP PROTEASE PROTEOLYTIC SUBUNIT"/>
    <property type="match status" value="1"/>
</dbReference>
<dbReference type="InterPro" id="IPR023562">
    <property type="entry name" value="ClpP/TepA"/>
</dbReference>
<dbReference type="InterPro" id="IPR029045">
    <property type="entry name" value="ClpP/crotonase-like_dom_sf"/>
</dbReference>
<dbReference type="GO" id="GO:0006515">
    <property type="term" value="P:protein quality control for misfolded or incompletely synthesized proteins"/>
    <property type="evidence" value="ECO:0007669"/>
    <property type="project" value="TreeGrafter"/>
</dbReference>
<dbReference type="Gene3D" id="3.90.226.10">
    <property type="entry name" value="2-enoyl-CoA Hydratase, Chain A, domain 1"/>
    <property type="match status" value="1"/>
</dbReference>
<evidence type="ECO:0000256" key="3">
    <source>
        <dbReference type="ARBA" id="ARBA00022670"/>
    </source>
</evidence>
<dbReference type="PRINTS" id="PR00127">
    <property type="entry name" value="CLPPROTEASEP"/>
</dbReference>
<keyword evidence="2" id="KW-0963">Cytoplasm</keyword>
<dbReference type="InterPro" id="IPR001907">
    <property type="entry name" value="ClpP"/>
</dbReference>
<sequence length="418" mass="44042">MARENREWYTFTVAKAASAEEKPTATLHIYDEIDSWFGVNAEALVVGISALDPETELTVRVNSPGGNAFDGINIANAIMRHPGKTITYIDGLAASAASVIAVASDEVVVSKYGQAMVHDARSGQYGTAKDLRSVADHLEKLSTSYAKLYADRAGGTVEGWAQAMSDETWYTAEEMVAAGLASRIDDSGVRSDTEKAVASALACSSYKFKYSGRPAAPAPLARADNTEVSASVSNNAKEGPVPDIKEDVAKRLGLEPDATDEDVLAALDKLAGTEQESSETDDDTDTDTAPDEQSVSTGKELAEAVAKAGLVLMDPAQVTKLQTDAAAGAKARETQIAEAHAKVVDAAIGAGKITAPRREHFLTLMKADSEGTTALLDSIPAETAVPLTEVGHGTEAQASAATAEEEVRNDPRYKDWSF</sequence>
<dbReference type="RefSeq" id="WP_096503132.1">
    <property type="nucleotide sequence ID" value="NZ_AP018165.1"/>
</dbReference>
<dbReference type="GO" id="GO:0004252">
    <property type="term" value="F:serine-type endopeptidase activity"/>
    <property type="evidence" value="ECO:0007669"/>
    <property type="project" value="InterPro"/>
</dbReference>
<dbReference type="GO" id="GO:0009368">
    <property type="term" value="C:endopeptidase Clp complex"/>
    <property type="evidence" value="ECO:0007669"/>
    <property type="project" value="TreeGrafter"/>
</dbReference>
<evidence type="ECO:0000313" key="9">
    <source>
        <dbReference type="Proteomes" id="UP000217954"/>
    </source>
</evidence>
<dbReference type="KEGG" id="mste:MSTE_03566"/>
<evidence type="ECO:0000256" key="5">
    <source>
        <dbReference type="ARBA" id="ARBA00022825"/>
    </source>
</evidence>
<keyword evidence="9" id="KW-1185">Reference proteome</keyword>
<evidence type="ECO:0000256" key="4">
    <source>
        <dbReference type="ARBA" id="ARBA00022801"/>
    </source>
</evidence>
<name>A0A1Z4F0X5_9MYCO</name>
<keyword evidence="4" id="KW-0378">Hydrolase</keyword>
<reference evidence="8 9" key="2">
    <citation type="journal article" date="2017" name="Int. J. Syst. Evol. Microbiol.">
        <title>Mycobacterium stephanolepidis sp. nov., a rapidly growing species related to Mycobacterium chelonae, isolated from marine teleost fish, Stephanolepis cirrhifer.</title>
        <authorList>
            <person name="Fukano H."/>
            <person name="Wada S."/>
            <person name="Kurata O."/>
            <person name="Katayama K."/>
            <person name="Fujiwara N."/>
            <person name="Hoshino Y."/>
        </authorList>
    </citation>
    <scope>NUCLEOTIDE SEQUENCE [LARGE SCALE GENOMIC DNA]</scope>
    <source>
        <strain evidence="8 9">NJB0901</strain>
    </source>
</reference>
<dbReference type="InterPro" id="IPR012106">
    <property type="entry name" value="Phage_Mu_Gp1"/>
</dbReference>
<dbReference type="Pfam" id="PF10123">
    <property type="entry name" value="Mu-like_Pro"/>
    <property type="match status" value="1"/>
</dbReference>
<dbReference type="PANTHER" id="PTHR10381">
    <property type="entry name" value="ATP-DEPENDENT CLP PROTEASE PROTEOLYTIC SUBUNIT"/>
    <property type="match status" value="1"/>
</dbReference>
<feature type="region of interest" description="Disordered" evidence="7">
    <location>
        <begin position="271"/>
        <end position="299"/>
    </location>
</feature>
<dbReference type="EMBL" id="AP018165">
    <property type="protein sequence ID" value="BAX98866.1"/>
    <property type="molecule type" value="Genomic_DNA"/>
</dbReference>
<dbReference type="Proteomes" id="UP000217954">
    <property type="component" value="Chromosome"/>
</dbReference>
<evidence type="ECO:0000256" key="6">
    <source>
        <dbReference type="RuleBase" id="RU003567"/>
    </source>
</evidence>
<organism evidence="8 9">
    <name type="scientific">[Mycobacterium] stephanolepidis</name>
    <dbReference type="NCBI Taxonomy" id="1520670"/>
    <lineage>
        <taxon>Bacteria</taxon>
        <taxon>Bacillati</taxon>
        <taxon>Actinomycetota</taxon>
        <taxon>Actinomycetes</taxon>
        <taxon>Mycobacteriales</taxon>
        <taxon>Mycobacteriaceae</taxon>
        <taxon>Mycobacteroides</taxon>
    </lineage>
</organism>
<feature type="region of interest" description="Disordered" evidence="7">
    <location>
        <begin position="389"/>
        <end position="418"/>
    </location>
</feature>